<sequence length="438" mass="49424">MLSTARRYAAQMLPKGLSSAVVDDVYSALKSPFAPHRLDALDRIAQHARTHVPFYQQLPGEGFDSLPVVTKPMMVEDRRQFFDRSVDPDRLTTRFSSGTSGISYISYFDADRISHHRAEMVAVHKYLGADPFATVVHGTSWLDVSARTRMAFHLQGKRMYTGESDKRSIRKIANWLRRRRGTIIVALCSYLDALFEGFRECDIVFDEGVVGAVLGIGEPATNSLDQLVRTHAGVNLFMRYSNTENGIFGISDGALTRYTLNTSTFHFEILELGSDAPVQPGDIGRIVVTDLFNRASPYLRYDTGDLGRFAVDETGAANPAILQELRGRKRDFPVGGTAETPRRLLYMEILEPVDRMTDIKQFQLRQNDIGKFTWVLNAPQSAEIEARLRALLNESVGDIVRCDFSYDSEELVVGFGKRQHFINEMPDPEQHFRSRSLR</sequence>
<protein>
    <recommendedName>
        <fullName evidence="3">Phenylacetate-CoA ligase</fullName>
    </recommendedName>
</protein>
<evidence type="ECO:0008006" key="3">
    <source>
        <dbReference type="Google" id="ProtNLM"/>
    </source>
</evidence>
<dbReference type="EMBL" id="NRGX01000001">
    <property type="protein sequence ID" value="PCC17949.1"/>
    <property type="molecule type" value="Genomic_DNA"/>
</dbReference>
<gene>
    <name evidence="1" type="ORF">CIK79_06375</name>
</gene>
<accession>A0A2A3X2S3</accession>
<comment type="caution">
    <text evidence="1">The sequence shown here is derived from an EMBL/GenBank/DDBJ whole genome shotgun (WGS) entry which is preliminary data.</text>
</comment>
<dbReference type="SUPFAM" id="SSF56801">
    <property type="entry name" value="Acetyl-CoA synthetase-like"/>
    <property type="match status" value="1"/>
</dbReference>
<dbReference type="Gene3D" id="3.40.50.12780">
    <property type="entry name" value="N-terminal domain of ligase-like"/>
    <property type="match status" value="1"/>
</dbReference>
<dbReference type="Proteomes" id="UP000218377">
    <property type="component" value="Unassembled WGS sequence"/>
</dbReference>
<evidence type="ECO:0000313" key="2">
    <source>
        <dbReference type="Proteomes" id="UP000218377"/>
    </source>
</evidence>
<proteinExistence type="predicted"/>
<organism evidence="1 2">
    <name type="scientific">Brevibacterium aurantiacum</name>
    <dbReference type="NCBI Taxonomy" id="273384"/>
    <lineage>
        <taxon>Bacteria</taxon>
        <taxon>Bacillati</taxon>
        <taxon>Actinomycetota</taxon>
        <taxon>Actinomycetes</taxon>
        <taxon>Micrococcales</taxon>
        <taxon>Brevibacteriaceae</taxon>
        <taxon>Brevibacterium</taxon>
    </lineage>
</organism>
<dbReference type="InterPro" id="IPR053158">
    <property type="entry name" value="CapK_Type1_Caps_Biosynth"/>
</dbReference>
<reference evidence="1 2" key="1">
    <citation type="journal article" date="2017" name="Elife">
        <title>Extensive horizontal gene transfer in cheese-associated bacteria.</title>
        <authorList>
            <person name="Bonham K.S."/>
            <person name="Wolfe B.E."/>
            <person name="Dutton R.J."/>
        </authorList>
    </citation>
    <scope>NUCLEOTIDE SEQUENCE [LARGE SCALE GENOMIC DNA]</scope>
    <source>
        <strain evidence="1 2">JB5</strain>
    </source>
</reference>
<name>A0A2A3X2S3_BREAU</name>
<dbReference type="RefSeq" id="WP_096157679.1">
    <property type="nucleotide sequence ID" value="NZ_JABUXX010000006.1"/>
</dbReference>
<dbReference type="PANTHER" id="PTHR36932:SF1">
    <property type="entry name" value="CAPSULAR POLYSACCHARIDE BIOSYNTHESIS PROTEIN"/>
    <property type="match status" value="1"/>
</dbReference>
<dbReference type="AlphaFoldDB" id="A0A2A3X2S3"/>
<dbReference type="PANTHER" id="PTHR36932">
    <property type="entry name" value="CAPSULAR POLYSACCHARIDE BIOSYNTHESIS PROTEIN"/>
    <property type="match status" value="1"/>
</dbReference>
<evidence type="ECO:0000313" key="1">
    <source>
        <dbReference type="EMBL" id="PCC17949.1"/>
    </source>
</evidence>
<dbReference type="InterPro" id="IPR042099">
    <property type="entry name" value="ANL_N_sf"/>
</dbReference>